<evidence type="ECO:0000256" key="3">
    <source>
        <dbReference type="ARBA" id="ARBA00022519"/>
    </source>
</evidence>
<dbReference type="Gene3D" id="3.40.50.11690">
    <property type="entry name" value="Cell division protein FtsQ/DivIB"/>
    <property type="match status" value="1"/>
</dbReference>
<evidence type="ECO:0000313" key="11">
    <source>
        <dbReference type="EMBL" id="BAN36288.1"/>
    </source>
</evidence>
<dbReference type="Pfam" id="PF03799">
    <property type="entry name" value="FtsQ_DivIB_C"/>
    <property type="match status" value="1"/>
</dbReference>
<evidence type="ECO:0000256" key="6">
    <source>
        <dbReference type="ARBA" id="ARBA00022989"/>
    </source>
</evidence>
<dbReference type="PROSITE" id="PS51779">
    <property type="entry name" value="POTRA"/>
    <property type="match status" value="1"/>
</dbReference>
<accession>S6AD93</accession>
<dbReference type="HOGENOM" id="CLU_064041_0_0_4"/>
<dbReference type="HAMAP" id="MF_00911">
    <property type="entry name" value="FtsQ_subfam"/>
    <property type="match status" value="1"/>
</dbReference>
<keyword evidence="7 9" id="KW-0472">Membrane</keyword>
<sequence length="268" mass="30541">MWDKTQMTLWLANMLYALAGVLLLYAVLFLVVHLPVFPLRKVDVKGELQHVNREQVKFIVAREMKGNFFTLDLNRTRSAFEKLPWVRNVSVRRRWPDRLEVAIEEHVVLARWGSSALVNTQGELFRAASNAVLPEFNGPEDAAREVTGRYEEFSRMLKPFNLVLTRMTLSDRRALQLKLNNGLVVELGREKVHERLEKFVGVYDQTVAKLPIAVAYADLRYPNGFAVRYPQIASMPAKKAQPAARPGQGNLKKKVGLRRDANYLAVAA</sequence>
<dbReference type="Gene3D" id="3.10.20.310">
    <property type="entry name" value="membrane protein fhac"/>
    <property type="match status" value="1"/>
</dbReference>
<dbReference type="InterPro" id="IPR013685">
    <property type="entry name" value="POTRA_FtsQ_type"/>
</dbReference>
<keyword evidence="4 9" id="KW-0132">Cell division</keyword>
<dbReference type="GO" id="GO:0043093">
    <property type="term" value="P:FtsZ-dependent cytokinesis"/>
    <property type="evidence" value="ECO:0007669"/>
    <property type="project" value="UniProtKB-UniRule"/>
</dbReference>
<keyword evidence="12" id="KW-1185">Reference proteome</keyword>
<organism evidence="11 12">
    <name type="scientific">Sulfuricella denitrificans (strain DSM 22764 / NBRC 105220 / skB26)</name>
    <dbReference type="NCBI Taxonomy" id="1163617"/>
    <lineage>
        <taxon>Bacteria</taxon>
        <taxon>Pseudomonadati</taxon>
        <taxon>Pseudomonadota</taxon>
        <taxon>Betaproteobacteria</taxon>
        <taxon>Nitrosomonadales</taxon>
        <taxon>Sulfuricellaceae</taxon>
        <taxon>Sulfuricella</taxon>
    </lineage>
</organism>
<keyword evidence="6 9" id="KW-1133">Transmembrane helix</keyword>
<dbReference type="STRING" id="1163617.SCD_n02481"/>
<dbReference type="InterPro" id="IPR005548">
    <property type="entry name" value="Cell_div_FtsQ/DivIB_C"/>
</dbReference>
<name>S6AD93_SULDS</name>
<dbReference type="GO" id="GO:0032153">
    <property type="term" value="C:cell division site"/>
    <property type="evidence" value="ECO:0007669"/>
    <property type="project" value="UniProtKB-UniRule"/>
</dbReference>
<comment type="subunit">
    <text evidence="9">Part of a complex composed of FtsB, FtsL and FtsQ.</text>
</comment>
<dbReference type="AlphaFoldDB" id="S6AD93"/>
<evidence type="ECO:0000256" key="4">
    <source>
        <dbReference type="ARBA" id="ARBA00022618"/>
    </source>
</evidence>
<evidence type="ECO:0000256" key="5">
    <source>
        <dbReference type="ARBA" id="ARBA00022692"/>
    </source>
</evidence>
<keyword evidence="3 9" id="KW-0997">Cell inner membrane</keyword>
<comment type="similarity">
    <text evidence="9">Belongs to the FtsQ/DivIB family. FtsQ subfamily.</text>
</comment>
<dbReference type="eggNOG" id="COG1589">
    <property type="taxonomic scope" value="Bacteria"/>
</dbReference>
<keyword evidence="8 9" id="KW-0131">Cell cycle</keyword>
<dbReference type="GO" id="GO:0005886">
    <property type="term" value="C:plasma membrane"/>
    <property type="evidence" value="ECO:0007669"/>
    <property type="project" value="UniProtKB-SubCell"/>
</dbReference>
<dbReference type="InterPro" id="IPR026579">
    <property type="entry name" value="FtsQ"/>
</dbReference>
<evidence type="ECO:0000256" key="9">
    <source>
        <dbReference type="HAMAP-Rule" id="MF_00911"/>
    </source>
</evidence>
<evidence type="ECO:0000313" key="12">
    <source>
        <dbReference type="Proteomes" id="UP000015559"/>
    </source>
</evidence>
<feature type="domain" description="POTRA" evidence="10">
    <location>
        <begin position="37"/>
        <end position="106"/>
    </location>
</feature>
<dbReference type="PANTHER" id="PTHR35851:SF1">
    <property type="entry name" value="CELL DIVISION PROTEIN FTSQ"/>
    <property type="match status" value="1"/>
</dbReference>
<comment type="subcellular location">
    <subcellularLocation>
        <location evidence="9">Cell inner membrane</location>
        <topology evidence="9">Single-pass type II membrane protein</topology>
    </subcellularLocation>
    <subcellularLocation>
        <location evidence="1">Membrane</location>
    </subcellularLocation>
    <text evidence="9">Localizes to the division septum.</text>
</comment>
<dbReference type="Pfam" id="PF08478">
    <property type="entry name" value="POTRA_1"/>
    <property type="match status" value="1"/>
</dbReference>
<gene>
    <name evidence="9" type="primary">ftsQ</name>
    <name evidence="11" type="ORF">SCD_n02481</name>
</gene>
<dbReference type="OrthoDB" id="9790370at2"/>
<dbReference type="InterPro" id="IPR045335">
    <property type="entry name" value="FtsQ_C_sf"/>
</dbReference>
<evidence type="ECO:0000256" key="1">
    <source>
        <dbReference type="ARBA" id="ARBA00004370"/>
    </source>
</evidence>
<reference evidence="11 12" key="1">
    <citation type="journal article" date="2012" name="Appl. Environ. Microbiol.">
        <title>Draft genome sequence of a psychrotolerant sulfur-oxidizing bacterium, Sulfuricella denitrificans skB26, and proteomic insights into cold adaptation.</title>
        <authorList>
            <person name="Watanabe T."/>
            <person name="Kojima H."/>
            <person name="Fukui M."/>
        </authorList>
    </citation>
    <scope>NUCLEOTIDE SEQUENCE [LARGE SCALE GENOMIC DNA]</scope>
    <source>
        <strain evidence="12">skB26</strain>
    </source>
</reference>
<evidence type="ECO:0000259" key="10">
    <source>
        <dbReference type="PROSITE" id="PS51779"/>
    </source>
</evidence>
<comment type="function">
    <text evidence="9">Essential cell division protein. May link together the upstream cell division proteins, which are predominantly cytoplasmic, with the downstream cell division proteins, which are predominantly periplasmic. May control correct divisome assembly.</text>
</comment>
<dbReference type="Proteomes" id="UP000015559">
    <property type="component" value="Chromosome"/>
</dbReference>
<dbReference type="EMBL" id="AP013066">
    <property type="protein sequence ID" value="BAN36288.1"/>
    <property type="molecule type" value="Genomic_DNA"/>
</dbReference>
<dbReference type="KEGG" id="sdr:SCD_n02481"/>
<dbReference type="RefSeq" id="WP_009205482.1">
    <property type="nucleotide sequence ID" value="NC_022357.1"/>
</dbReference>
<proteinExistence type="inferred from homology"/>
<feature type="transmembrane region" description="Helical" evidence="9">
    <location>
        <begin position="15"/>
        <end position="37"/>
    </location>
</feature>
<keyword evidence="5 9" id="KW-0812">Transmembrane</keyword>
<protein>
    <recommendedName>
        <fullName evidence="9">Cell division protein FtsQ</fullName>
    </recommendedName>
</protein>
<evidence type="ECO:0000256" key="7">
    <source>
        <dbReference type="ARBA" id="ARBA00023136"/>
    </source>
</evidence>
<dbReference type="GO" id="GO:0090529">
    <property type="term" value="P:cell septum assembly"/>
    <property type="evidence" value="ECO:0007669"/>
    <property type="project" value="InterPro"/>
</dbReference>
<keyword evidence="2 9" id="KW-1003">Cell membrane</keyword>
<dbReference type="InterPro" id="IPR034746">
    <property type="entry name" value="POTRA"/>
</dbReference>
<evidence type="ECO:0000256" key="8">
    <source>
        <dbReference type="ARBA" id="ARBA00023306"/>
    </source>
</evidence>
<dbReference type="PANTHER" id="PTHR35851">
    <property type="entry name" value="CELL DIVISION PROTEIN FTSQ"/>
    <property type="match status" value="1"/>
</dbReference>
<evidence type="ECO:0000256" key="2">
    <source>
        <dbReference type="ARBA" id="ARBA00022475"/>
    </source>
</evidence>